<evidence type="ECO:0000256" key="3">
    <source>
        <dbReference type="ARBA" id="ARBA00022576"/>
    </source>
</evidence>
<keyword evidence="5" id="KW-0663">Pyridoxal phosphate</keyword>
<dbReference type="RefSeq" id="XP_004365886.2">
    <property type="nucleotide sequence ID" value="XM_004365829.2"/>
</dbReference>
<dbReference type="AlphaFoldDB" id="A0A0D2VI15"/>
<evidence type="ECO:0000256" key="1">
    <source>
        <dbReference type="ARBA" id="ARBA00001933"/>
    </source>
</evidence>
<dbReference type="InterPro" id="IPR015421">
    <property type="entry name" value="PyrdxlP-dep_Trfase_major"/>
</dbReference>
<dbReference type="InterPro" id="IPR004839">
    <property type="entry name" value="Aminotransferase_I/II_large"/>
</dbReference>
<dbReference type="PANTHER" id="PTHR43807">
    <property type="entry name" value="FI04487P"/>
    <property type="match status" value="1"/>
</dbReference>
<dbReference type="SUPFAM" id="SSF53383">
    <property type="entry name" value="PLP-dependent transferases"/>
    <property type="match status" value="1"/>
</dbReference>
<evidence type="ECO:0000313" key="9">
    <source>
        <dbReference type="Proteomes" id="UP000008743"/>
    </source>
</evidence>
<dbReference type="Gene3D" id="3.90.1150.10">
    <property type="entry name" value="Aspartate Aminotransferase, domain 1"/>
    <property type="match status" value="1"/>
</dbReference>
<dbReference type="InterPro" id="IPR015424">
    <property type="entry name" value="PyrdxlP-dep_Trfase"/>
</dbReference>
<comment type="cofactor">
    <cofactor evidence="1">
        <name>pyridoxal 5'-phosphate</name>
        <dbReference type="ChEBI" id="CHEBI:597326"/>
    </cofactor>
</comment>
<dbReference type="OrthoDB" id="7042322at2759"/>
<dbReference type="FunFam" id="3.40.640.10:FF:000024">
    <property type="entry name" value="Kynurenine--oxoglutarate transaminase 3"/>
    <property type="match status" value="1"/>
</dbReference>
<evidence type="ECO:0000256" key="4">
    <source>
        <dbReference type="ARBA" id="ARBA00022679"/>
    </source>
</evidence>
<dbReference type="Pfam" id="PF00155">
    <property type="entry name" value="Aminotran_1_2"/>
    <property type="match status" value="1"/>
</dbReference>
<keyword evidence="4" id="KW-0808">Transferase</keyword>
<dbReference type="Gene3D" id="3.40.640.10">
    <property type="entry name" value="Type I PLP-dependent aspartate aminotransferase-like (Major domain)"/>
    <property type="match status" value="1"/>
</dbReference>
<keyword evidence="3" id="KW-0032">Aminotransferase</keyword>
<dbReference type="PhylomeDB" id="A0A0D2VI15"/>
<accession>A0A0D2VI15</accession>
<evidence type="ECO:0000259" key="7">
    <source>
        <dbReference type="Pfam" id="PF00155"/>
    </source>
</evidence>
<dbReference type="SMR" id="A0A0D2VI15"/>
<feature type="compositionally biased region" description="Low complexity" evidence="6">
    <location>
        <begin position="33"/>
        <end position="57"/>
    </location>
</feature>
<keyword evidence="9" id="KW-1185">Reference proteome</keyword>
<dbReference type="EMBL" id="KE346360">
    <property type="protein sequence ID" value="KJE89572.1"/>
    <property type="molecule type" value="Genomic_DNA"/>
</dbReference>
<dbReference type="GO" id="GO:0005739">
    <property type="term" value="C:mitochondrion"/>
    <property type="evidence" value="ECO:0007669"/>
    <property type="project" value="TreeGrafter"/>
</dbReference>
<feature type="region of interest" description="Disordered" evidence="6">
    <location>
        <begin position="33"/>
        <end position="60"/>
    </location>
</feature>
<dbReference type="STRING" id="595528.A0A0D2VI15"/>
<evidence type="ECO:0000256" key="2">
    <source>
        <dbReference type="ARBA" id="ARBA00007441"/>
    </source>
</evidence>
<dbReference type="Proteomes" id="UP000008743">
    <property type="component" value="Unassembled WGS sequence"/>
</dbReference>
<name>A0A0D2VI15_CAPO3</name>
<protein>
    <submittedName>
        <fullName evidence="8">Transaminase</fullName>
    </submittedName>
</protein>
<comment type="similarity">
    <text evidence="2">Belongs to the class-I pyridoxal-phosphate-dependent aminotransferase family.</text>
</comment>
<organism evidence="8 9">
    <name type="scientific">Capsaspora owczarzaki (strain ATCC 30864)</name>
    <dbReference type="NCBI Taxonomy" id="595528"/>
    <lineage>
        <taxon>Eukaryota</taxon>
        <taxon>Filasterea</taxon>
        <taxon>Capsaspora</taxon>
    </lineage>
</organism>
<evidence type="ECO:0000313" key="8">
    <source>
        <dbReference type="EMBL" id="KJE89572.1"/>
    </source>
</evidence>
<evidence type="ECO:0000256" key="5">
    <source>
        <dbReference type="ARBA" id="ARBA00022898"/>
    </source>
</evidence>
<gene>
    <name evidence="8" type="ORF">CAOG_001015</name>
</gene>
<dbReference type="InterPro" id="IPR051326">
    <property type="entry name" value="Kynurenine-oxoglutarate_AT"/>
</dbReference>
<dbReference type="FunCoup" id="A0A0D2VI15">
    <property type="interactions" value="202"/>
</dbReference>
<dbReference type="GO" id="GO:0016212">
    <property type="term" value="F:kynurenine-oxoglutarate transaminase activity"/>
    <property type="evidence" value="ECO:0007669"/>
    <property type="project" value="TreeGrafter"/>
</dbReference>
<dbReference type="InParanoid" id="A0A0D2VI15"/>
<sequence>MTTLFAAATVAVRSSGLSLSSLSLSSLSVLPRLSSSSSSSKISPFASMSTSPSNPASAAPPPLVFSPAQRVSGFGDSVFAEFTALAIAHSAVNLGQGFPDFAAPDFVKQAGAKHIVESNLNQYVRSMGHVKLVNTLARHYAPADRHNNPSINPMTDIVVTAGATEGMFATFQAILNPGDEVILMEPFYDAYPAQITMAGGVPRYVPLRLKAAEARNGTSDDWYLDLAEFRAAFTSKTKAIVLNNPHNPLGKVFRRDELEAIAQVVCEKNVIAISDEVYEHLVFNDAPNRHIPLSTLPGMLERTIKLGSAGKTFSVTGWKVGWVVAPAPIARAIFLAHQWIPFCVAAPFQEAVADALEHADKSGFFDEFQVALCKKRDRLMDGLKQGGLPGILPHGGYFVLADTSSIWPKLQRDLQSGDANPSQPHDYTVCKQLTKSVGVVPIPPSSFFTPQHQPSVKDLARFAFCKEDRVIDEACRRLQAFGAKK</sequence>
<dbReference type="CDD" id="cd00609">
    <property type="entry name" value="AAT_like"/>
    <property type="match status" value="1"/>
</dbReference>
<dbReference type="InterPro" id="IPR015422">
    <property type="entry name" value="PyrdxlP-dep_Trfase_small"/>
</dbReference>
<proteinExistence type="inferred from homology"/>
<feature type="domain" description="Aminotransferase class I/classII large" evidence="7">
    <location>
        <begin position="92"/>
        <end position="478"/>
    </location>
</feature>
<evidence type="ECO:0000256" key="6">
    <source>
        <dbReference type="SAM" id="MobiDB-lite"/>
    </source>
</evidence>
<dbReference type="eggNOG" id="KOG0257">
    <property type="taxonomic scope" value="Eukaryota"/>
</dbReference>
<dbReference type="GO" id="GO:0030170">
    <property type="term" value="F:pyridoxal phosphate binding"/>
    <property type="evidence" value="ECO:0007669"/>
    <property type="project" value="InterPro"/>
</dbReference>
<dbReference type="PANTHER" id="PTHR43807:SF20">
    <property type="entry name" value="FI04487P"/>
    <property type="match status" value="1"/>
</dbReference>
<reference evidence="9" key="1">
    <citation type="submission" date="2011-02" db="EMBL/GenBank/DDBJ databases">
        <title>The Genome Sequence of Capsaspora owczarzaki ATCC 30864.</title>
        <authorList>
            <person name="Russ C."/>
            <person name="Cuomo C."/>
            <person name="Burger G."/>
            <person name="Gray M.W."/>
            <person name="Holland P.W.H."/>
            <person name="King N."/>
            <person name="Lang F.B.F."/>
            <person name="Roger A.J."/>
            <person name="Ruiz-Trillo I."/>
            <person name="Young S.K."/>
            <person name="Zeng Q."/>
            <person name="Gargeya S."/>
            <person name="Alvarado L."/>
            <person name="Berlin A."/>
            <person name="Chapman S.B."/>
            <person name="Chen Z."/>
            <person name="Freedman E."/>
            <person name="Gellesch M."/>
            <person name="Goldberg J."/>
            <person name="Griggs A."/>
            <person name="Gujja S."/>
            <person name="Heilman E."/>
            <person name="Heiman D."/>
            <person name="Howarth C."/>
            <person name="Mehta T."/>
            <person name="Neiman D."/>
            <person name="Pearson M."/>
            <person name="Roberts A."/>
            <person name="Saif S."/>
            <person name="Shea T."/>
            <person name="Shenoy N."/>
            <person name="Sisk P."/>
            <person name="Stolte C."/>
            <person name="Sykes S."/>
            <person name="White J."/>
            <person name="Yandava C."/>
            <person name="Haas B."/>
            <person name="Nusbaum C."/>
            <person name="Birren B."/>
        </authorList>
    </citation>
    <scope>NUCLEOTIDE SEQUENCE</scope>
    <source>
        <strain evidence="9">ATCC 30864</strain>
    </source>
</reference>